<dbReference type="AlphaFoldDB" id="A0A1Y2CD26"/>
<keyword evidence="2" id="KW-0521">NADP</keyword>
<name>A0A1Y2CD26_9FUNG</name>
<gene>
    <name evidence="4" type="ORF">BCR33DRAFT_758126</name>
</gene>
<evidence type="ECO:0000256" key="2">
    <source>
        <dbReference type="ARBA" id="ARBA00022857"/>
    </source>
</evidence>
<evidence type="ECO:0000256" key="3">
    <source>
        <dbReference type="ARBA" id="ARBA00023002"/>
    </source>
</evidence>
<dbReference type="PRINTS" id="PR00081">
    <property type="entry name" value="GDHRDH"/>
</dbReference>
<dbReference type="SUPFAM" id="SSF51735">
    <property type="entry name" value="NAD(P)-binding Rossmann-fold domains"/>
    <property type="match status" value="1"/>
</dbReference>
<comment type="caution">
    <text evidence="4">The sequence shown here is derived from an EMBL/GenBank/DDBJ whole genome shotgun (WGS) entry which is preliminary data.</text>
</comment>
<organism evidence="4 5">
    <name type="scientific">Rhizoclosmatium globosum</name>
    <dbReference type="NCBI Taxonomy" id="329046"/>
    <lineage>
        <taxon>Eukaryota</taxon>
        <taxon>Fungi</taxon>
        <taxon>Fungi incertae sedis</taxon>
        <taxon>Chytridiomycota</taxon>
        <taxon>Chytridiomycota incertae sedis</taxon>
        <taxon>Chytridiomycetes</taxon>
        <taxon>Chytridiales</taxon>
        <taxon>Chytriomycetaceae</taxon>
        <taxon>Rhizoclosmatium</taxon>
    </lineage>
</organism>
<evidence type="ECO:0000313" key="5">
    <source>
        <dbReference type="Proteomes" id="UP000193642"/>
    </source>
</evidence>
<dbReference type="PANTHER" id="PTHR24320:SF282">
    <property type="entry name" value="WW DOMAIN-CONTAINING OXIDOREDUCTASE"/>
    <property type="match status" value="1"/>
</dbReference>
<dbReference type="PANTHER" id="PTHR24320">
    <property type="entry name" value="RETINOL DEHYDROGENASE"/>
    <property type="match status" value="1"/>
</dbReference>
<comment type="similarity">
    <text evidence="1">Belongs to the short-chain dehydrogenases/reductases (SDR) family.</text>
</comment>
<dbReference type="Gene3D" id="3.40.50.720">
    <property type="entry name" value="NAD(P)-binding Rossmann-like Domain"/>
    <property type="match status" value="1"/>
</dbReference>
<proteinExistence type="inferred from homology"/>
<dbReference type="Pfam" id="PF00106">
    <property type="entry name" value="adh_short"/>
    <property type="match status" value="1"/>
</dbReference>
<protein>
    <submittedName>
        <fullName evidence="4">NAD(P)-binding protein</fullName>
    </submittedName>
</protein>
<dbReference type="GO" id="GO:0016491">
    <property type="term" value="F:oxidoreductase activity"/>
    <property type="evidence" value="ECO:0007669"/>
    <property type="project" value="UniProtKB-KW"/>
</dbReference>
<dbReference type="EMBL" id="MCGO01000023">
    <property type="protein sequence ID" value="ORY44215.1"/>
    <property type="molecule type" value="Genomic_DNA"/>
</dbReference>
<accession>A0A1Y2CD26</accession>
<keyword evidence="5" id="KW-1185">Reference proteome</keyword>
<sequence length="297" mass="32659">MLQNKTLFERFKENVPSLTGKTFMITGANSGLGFESAKVFAQKGATVYLHGRSLDKLQSAIDEIQKLAPNAKLIPVTSDLGDLSSVKEMVSNLDITHLDVLMLNAGIGLVEYKLTKQGIESQFQVNHLSHFYLVQQLWDLIVKSKTRVVSVSAKPAMGWASLKFDLDAINKKATYVPQNAYGDSKLANVHFTLGLAKRGIHACVIDPGPVKTGIENKANGSGFFPFLARNVSFLIAVKVEVGVLTQIFASVSDKAVAGTSWTNTDQFWDLSKIPNFKEQDTDALWQFSEELLRSKGF</sequence>
<evidence type="ECO:0000256" key="1">
    <source>
        <dbReference type="ARBA" id="ARBA00006484"/>
    </source>
</evidence>
<reference evidence="4 5" key="1">
    <citation type="submission" date="2016-07" db="EMBL/GenBank/DDBJ databases">
        <title>Pervasive Adenine N6-methylation of Active Genes in Fungi.</title>
        <authorList>
            <consortium name="DOE Joint Genome Institute"/>
            <person name="Mondo S.J."/>
            <person name="Dannebaum R.O."/>
            <person name="Kuo R.C."/>
            <person name="Labutti K."/>
            <person name="Haridas S."/>
            <person name="Kuo A."/>
            <person name="Salamov A."/>
            <person name="Ahrendt S.R."/>
            <person name="Lipzen A."/>
            <person name="Sullivan W."/>
            <person name="Andreopoulos W.B."/>
            <person name="Clum A."/>
            <person name="Lindquist E."/>
            <person name="Daum C."/>
            <person name="Ramamoorthy G.K."/>
            <person name="Gryganskyi A."/>
            <person name="Culley D."/>
            <person name="Magnuson J.K."/>
            <person name="James T.Y."/>
            <person name="O'Malley M.A."/>
            <person name="Stajich J.E."/>
            <person name="Spatafora J.W."/>
            <person name="Visel A."/>
            <person name="Grigoriev I.V."/>
        </authorList>
    </citation>
    <scope>NUCLEOTIDE SEQUENCE [LARGE SCALE GENOMIC DNA]</scope>
    <source>
        <strain evidence="4 5">JEL800</strain>
    </source>
</reference>
<dbReference type="STRING" id="329046.A0A1Y2CD26"/>
<dbReference type="Proteomes" id="UP000193642">
    <property type="component" value="Unassembled WGS sequence"/>
</dbReference>
<dbReference type="OrthoDB" id="191139at2759"/>
<evidence type="ECO:0000313" key="4">
    <source>
        <dbReference type="EMBL" id="ORY44215.1"/>
    </source>
</evidence>
<keyword evidence="3" id="KW-0560">Oxidoreductase</keyword>
<dbReference type="InterPro" id="IPR002347">
    <property type="entry name" value="SDR_fam"/>
</dbReference>
<dbReference type="InterPro" id="IPR036291">
    <property type="entry name" value="NAD(P)-bd_dom_sf"/>
</dbReference>